<dbReference type="CTD" id="286183"/>
<dbReference type="InParanoid" id="A0A6P8PLG2"/>
<proteinExistence type="predicted"/>
<keyword evidence="1" id="KW-1185">Reference proteome</keyword>
<organism evidence="1 2">
    <name type="scientific">Geotrypetes seraphini</name>
    <name type="common">Gaboon caecilian</name>
    <name type="synonym">Caecilia seraphini</name>
    <dbReference type="NCBI Taxonomy" id="260995"/>
    <lineage>
        <taxon>Eukaryota</taxon>
        <taxon>Metazoa</taxon>
        <taxon>Chordata</taxon>
        <taxon>Craniata</taxon>
        <taxon>Vertebrata</taxon>
        <taxon>Euteleostomi</taxon>
        <taxon>Amphibia</taxon>
        <taxon>Gymnophiona</taxon>
        <taxon>Geotrypetes</taxon>
    </lineage>
</organism>
<sequence>MGCCTGRCTLIFLCSLQLFNTLLNFRLLRKRWLPSHIKLKKRLVAPFRQREYRQLYCKIKWWYSRNGKTCRNYPISLNLRPLNRPQELFNRDVKESCIQLTENMREAEKVIRNSGKKTTKGVHHVARHFIRLISERRKNRELYALHDAATRNVIKDGAAWTEAHYIFYNTAETDVIGPTRKRGNSRVPGVAPCCGSSILYYSHSYIQKNMGTQ</sequence>
<dbReference type="AlphaFoldDB" id="A0A6P8PLG2"/>
<evidence type="ECO:0000313" key="2">
    <source>
        <dbReference type="RefSeq" id="XP_033789327.1"/>
    </source>
</evidence>
<accession>A0A6P8PLG2</accession>
<gene>
    <name evidence="2" type="primary">NKAIN3</name>
</gene>
<protein>
    <submittedName>
        <fullName evidence="2">Sodium/potassium-transporting ATPase subunit beta-1-interacting protein 3 isoform X1</fullName>
    </submittedName>
</protein>
<name>A0A6P8PLG2_GEOSA</name>
<dbReference type="GeneID" id="117355217"/>
<reference evidence="2" key="1">
    <citation type="submission" date="2025-08" db="UniProtKB">
        <authorList>
            <consortium name="RefSeq"/>
        </authorList>
    </citation>
    <scope>IDENTIFICATION</scope>
</reference>
<evidence type="ECO:0000313" key="1">
    <source>
        <dbReference type="Proteomes" id="UP000515159"/>
    </source>
</evidence>
<dbReference type="Proteomes" id="UP000515159">
    <property type="component" value="Chromosome 2"/>
</dbReference>
<dbReference type="KEGG" id="gsh:117355217"/>
<dbReference type="RefSeq" id="XP_033789327.1">
    <property type="nucleotide sequence ID" value="XM_033933436.1"/>
</dbReference>